<keyword evidence="1" id="KW-0472">Membrane</keyword>
<protein>
    <submittedName>
        <fullName evidence="2">Uncharacterized protein</fullName>
    </submittedName>
</protein>
<feature type="transmembrane region" description="Helical" evidence="1">
    <location>
        <begin position="249"/>
        <end position="270"/>
    </location>
</feature>
<feature type="transmembrane region" description="Helical" evidence="1">
    <location>
        <begin position="72"/>
        <end position="96"/>
    </location>
</feature>
<evidence type="ECO:0000313" key="2">
    <source>
        <dbReference type="EMBL" id="OWU66632.1"/>
    </source>
</evidence>
<feature type="transmembrane region" description="Helical" evidence="1">
    <location>
        <begin position="28"/>
        <end position="51"/>
    </location>
</feature>
<dbReference type="EMBL" id="AQQR01000040">
    <property type="protein sequence ID" value="OWU66632.1"/>
    <property type="molecule type" value="Genomic_DNA"/>
</dbReference>
<feature type="transmembrane region" description="Helical" evidence="1">
    <location>
        <begin position="202"/>
        <end position="228"/>
    </location>
</feature>
<dbReference type="AlphaFoldDB" id="A0A225NAB0"/>
<accession>A0A225NAB0</accession>
<keyword evidence="3" id="KW-1185">Reference proteome</keyword>
<feature type="transmembrane region" description="Helical" evidence="1">
    <location>
        <begin position="139"/>
        <end position="155"/>
    </location>
</feature>
<dbReference type="RefSeq" id="WP_088652994.1">
    <property type="nucleotide sequence ID" value="NZ_AQQR01000040.1"/>
</dbReference>
<keyword evidence="1" id="KW-1133">Transmembrane helix</keyword>
<gene>
    <name evidence="2" type="ORF">ATO3_27645</name>
</gene>
<dbReference type="Proteomes" id="UP000215377">
    <property type="component" value="Unassembled WGS sequence"/>
</dbReference>
<dbReference type="OrthoDB" id="7861447at2"/>
<keyword evidence="1" id="KW-0812">Transmembrane</keyword>
<reference evidence="2 3" key="1">
    <citation type="submission" date="2013-04" db="EMBL/GenBank/DDBJ databases">
        <title>Oceanicola sp. 22II1-22F33 Genome Sequencing.</title>
        <authorList>
            <person name="Lai Q."/>
            <person name="Li G."/>
            <person name="Shao Z."/>
        </authorList>
    </citation>
    <scope>NUCLEOTIDE SEQUENCE [LARGE SCALE GENOMIC DNA]</scope>
    <source>
        <strain evidence="2 3">22II1-22F33</strain>
    </source>
</reference>
<sequence length="588" mass="59792">MRAGIAALALFALLWGFARVAPGLGAWAFGLAGVVIALPLALVGAHGAAARRQRMLQVLDRDSWARRWLSGPVLRLALALLVALVLALLLLVRLIGQGVAEWAAVAVTALAVPLGAALWDRLAGGQIAPEFRVHARVTAGRIFGALLALGLYLLLRGAPAAMPPGPFTSALVEQAVLIGTQWRLLEEFALGQLSVLGDWGRLAAGAIAVLGNLALVWTAAGLVAAFLLPPEARQRALAPVGTDRPGPAALGWAAAVATVILLFLYTPLLAAGESLLRSLPRADRPSEIFVTQVEEIGGQFFEPGTIAALTGHRIAAQAEAAPDAAATLHRQIDTGYDAMAANIDPFLDWYYSLPAEYAQIAHLLAGDFEGYLAGKVSEHLLQGDPFAGLTAELARLETLDTALQPDLSRQLTAMAASRQVTLDPGQPVAVTGRAEAPVILGLDGVGLADRIAEGLQTRLAVAGGSAGLAGALTGAVVAKLGAKGVTKAAAKAAIKVAASKGVGGSAGAGAGAAAGGLVGSVVPGIGTVAGAVIGGVVGGLAVGVGTDFLLVKLEETLSRDTLRAEMVAALDESRAEMLGLIDKASFGK</sequence>
<organism evidence="2 3">
    <name type="scientific">Marinibacterium profundimaris</name>
    <dbReference type="NCBI Taxonomy" id="1679460"/>
    <lineage>
        <taxon>Bacteria</taxon>
        <taxon>Pseudomonadati</taxon>
        <taxon>Pseudomonadota</taxon>
        <taxon>Alphaproteobacteria</taxon>
        <taxon>Rhodobacterales</taxon>
        <taxon>Paracoccaceae</taxon>
        <taxon>Marinibacterium</taxon>
    </lineage>
</organism>
<evidence type="ECO:0000256" key="1">
    <source>
        <dbReference type="SAM" id="Phobius"/>
    </source>
</evidence>
<name>A0A225NAB0_9RHOB</name>
<proteinExistence type="predicted"/>
<feature type="transmembrane region" description="Helical" evidence="1">
    <location>
        <begin position="102"/>
        <end position="119"/>
    </location>
</feature>
<comment type="caution">
    <text evidence="2">The sequence shown here is derived from an EMBL/GenBank/DDBJ whole genome shotgun (WGS) entry which is preliminary data.</text>
</comment>
<evidence type="ECO:0000313" key="3">
    <source>
        <dbReference type="Proteomes" id="UP000215377"/>
    </source>
</evidence>